<dbReference type="SUPFAM" id="SSF158472">
    <property type="entry name" value="HAMP domain-like"/>
    <property type="match status" value="1"/>
</dbReference>
<dbReference type="Gene3D" id="3.30.450.20">
    <property type="entry name" value="PAS domain"/>
    <property type="match status" value="1"/>
</dbReference>
<dbReference type="PANTHER" id="PTHR43156:SF9">
    <property type="entry name" value="HAMP DOMAIN-CONTAINING PROTEIN"/>
    <property type="match status" value="1"/>
</dbReference>
<name>A0ABT7XUI1_9NEIS</name>
<dbReference type="SMART" id="SM00331">
    <property type="entry name" value="PP2C_SIG"/>
    <property type="match status" value="1"/>
</dbReference>
<dbReference type="PROSITE" id="PS50885">
    <property type="entry name" value="HAMP"/>
    <property type="match status" value="1"/>
</dbReference>
<evidence type="ECO:0000256" key="2">
    <source>
        <dbReference type="SAM" id="Phobius"/>
    </source>
</evidence>
<dbReference type="PANTHER" id="PTHR43156">
    <property type="entry name" value="STAGE II SPORULATION PROTEIN E-RELATED"/>
    <property type="match status" value="1"/>
</dbReference>
<keyword evidence="2" id="KW-1133">Transmembrane helix</keyword>
<keyword evidence="1 4" id="KW-0378">Hydrolase</keyword>
<proteinExistence type="predicted"/>
<dbReference type="Proteomes" id="UP001168540">
    <property type="component" value="Unassembled WGS sequence"/>
</dbReference>
<keyword evidence="5" id="KW-1185">Reference proteome</keyword>
<dbReference type="Gene3D" id="3.60.40.10">
    <property type="entry name" value="PPM-type phosphatase domain"/>
    <property type="match status" value="1"/>
</dbReference>
<dbReference type="GO" id="GO:0004722">
    <property type="term" value="F:protein serine/threonine phosphatase activity"/>
    <property type="evidence" value="ECO:0007669"/>
    <property type="project" value="UniProtKB-EC"/>
</dbReference>
<dbReference type="InterPro" id="IPR003660">
    <property type="entry name" value="HAMP_dom"/>
</dbReference>
<feature type="domain" description="HAMP" evidence="3">
    <location>
        <begin position="333"/>
        <end position="385"/>
    </location>
</feature>
<dbReference type="SMART" id="SM00304">
    <property type="entry name" value="HAMP"/>
    <property type="match status" value="1"/>
</dbReference>
<dbReference type="InterPro" id="IPR052016">
    <property type="entry name" value="Bact_Sigma-Reg"/>
</dbReference>
<keyword evidence="2" id="KW-0472">Membrane</keyword>
<evidence type="ECO:0000256" key="1">
    <source>
        <dbReference type="ARBA" id="ARBA00022801"/>
    </source>
</evidence>
<sequence length="675" mass="74699">MSLRWKSALSLTLLFILILVVMLLGGGLVLDRIRDHDAAEFVRTHSLLQKQKLVTLLTRELAISQRMANLGVTYDWLKDENNPAKRQAFFREAEGFRSSMSDHVYFIVVDRSHHYYFSDGKNSSTTISIPRYTLNPAIPKDGWYFATRKAGQDYALDVNVDDKLKVTKVWFNVMIREGSQILGLAGAAIDLSRFLTDFIHSADAGITNIIINGDGVIQAHPDTRLIEYAAVAKAGSTKTLYRLLTAQDSKALMAAMSALKHAPEEGRQLEVSLQGKPRQLGVSYIPELNWYVISAIDPNAVSVLDQHLIATMLTVGLAFLAILGLVVTVGIDRLILTPLSRLHRSVAQISSGDYRIQLSSGRNDELGDLTRAFSHMAGEIHSHTEQLEQRIEERTHELASAHQQLVAAHRAIQDSIRYASLIQGSILPHEQLTNELGDDHFLLWKPRDVVGGDFYVFRASEGTCLLGVVDCAGHGVPGAFMTMIAQTAFNVAVSELGPSDPASLLERMDKLVRAMLHQDTSTKHIATSMDAGLCAIDFVSGKLTFAGSRLSLYWSDGQQCEELAGERCGIADRKPGKFSNQSLTLDPAATYYLTTDGFLDQAGGEKGFGFGRQRFSELLNNHARLPMQEQREAFLQRLADYQGTRAQRDDITVLSFRFGSRRSANAFKHAVESTS</sequence>
<dbReference type="InterPro" id="IPR001932">
    <property type="entry name" value="PPM-type_phosphatase-like_dom"/>
</dbReference>
<feature type="transmembrane region" description="Helical" evidence="2">
    <location>
        <begin position="308"/>
        <end position="331"/>
    </location>
</feature>
<reference evidence="4" key="1">
    <citation type="submission" date="2023-06" db="EMBL/GenBank/DDBJ databases">
        <authorList>
            <person name="Zhang S."/>
        </authorList>
    </citation>
    <scope>NUCLEOTIDE SEQUENCE</scope>
    <source>
        <strain evidence="4">SG2303</strain>
    </source>
</reference>
<evidence type="ECO:0000259" key="3">
    <source>
        <dbReference type="PROSITE" id="PS50885"/>
    </source>
</evidence>
<keyword evidence="2" id="KW-0812">Transmembrane</keyword>
<protein>
    <submittedName>
        <fullName evidence="4">Biofilm regulation protein phosphatase SiaA</fullName>
        <ecNumber evidence="4">3.1.3.16</ecNumber>
    </submittedName>
</protein>
<accession>A0ABT7XUI1</accession>
<dbReference type="Gene3D" id="6.10.340.10">
    <property type="match status" value="1"/>
</dbReference>
<dbReference type="EC" id="3.1.3.16" evidence="4"/>
<dbReference type="EMBL" id="JAUEDK010000067">
    <property type="protein sequence ID" value="MDN0077428.1"/>
    <property type="molecule type" value="Genomic_DNA"/>
</dbReference>
<dbReference type="Pfam" id="PF00672">
    <property type="entry name" value="HAMP"/>
    <property type="match status" value="1"/>
</dbReference>
<gene>
    <name evidence="4" type="primary">siaA</name>
    <name evidence="4" type="ORF">QU481_21615</name>
</gene>
<dbReference type="NCBIfam" id="NF038263">
    <property type="entry name" value="prot_phos_SiaA"/>
    <property type="match status" value="1"/>
</dbReference>
<comment type="caution">
    <text evidence="4">The sequence shown here is derived from an EMBL/GenBank/DDBJ whole genome shotgun (WGS) entry which is preliminary data.</text>
</comment>
<dbReference type="RefSeq" id="WP_289832066.1">
    <property type="nucleotide sequence ID" value="NZ_JAUEDK010000067.1"/>
</dbReference>
<dbReference type="CDD" id="cd06225">
    <property type="entry name" value="HAMP"/>
    <property type="match status" value="1"/>
</dbReference>
<dbReference type="Pfam" id="PF07228">
    <property type="entry name" value="SpoIIE"/>
    <property type="match status" value="1"/>
</dbReference>
<organism evidence="4 5">
    <name type="scientific">Crenobacter oryzisoli</name>
    <dbReference type="NCBI Taxonomy" id="3056844"/>
    <lineage>
        <taxon>Bacteria</taxon>
        <taxon>Pseudomonadati</taxon>
        <taxon>Pseudomonadota</taxon>
        <taxon>Betaproteobacteria</taxon>
        <taxon>Neisseriales</taxon>
        <taxon>Neisseriaceae</taxon>
        <taxon>Crenobacter</taxon>
    </lineage>
</organism>
<dbReference type="InterPro" id="IPR036457">
    <property type="entry name" value="PPM-type-like_dom_sf"/>
</dbReference>
<evidence type="ECO:0000313" key="5">
    <source>
        <dbReference type="Proteomes" id="UP001168540"/>
    </source>
</evidence>
<evidence type="ECO:0000313" key="4">
    <source>
        <dbReference type="EMBL" id="MDN0077428.1"/>
    </source>
</evidence>